<feature type="region of interest" description="Disordered" evidence="1">
    <location>
        <begin position="1"/>
        <end position="27"/>
    </location>
</feature>
<dbReference type="Proteomes" id="UP001597085">
    <property type="component" value="Unassembled WGS sequence"/>
</dbReference>
<proteinExistence type="predicted"/>
<protein>
    <submittedName>
        <fullName evidence="3">HalOD1 output domain-containing protein</fullName>
    </submittedName>
</protein>
<gene>
    <name evidence="3" type="ORF">ACFSBX_14215</name>
</gene>
<dbReference type="Pfam" id="PF18545">
    <property type="entry name" value="HalOD1"/>
    <property type="match status" value="1"/>
</dbReference>
<evidence type="ECO:0000313" key="3">
    <source>
        <dbReference type="EMBL" id="MFD1600115.1"/>
    </source>
</evidence>
<accession>A0ABD6CQR5</accession>
<keyword evidence="4" id="KW-1185">Reference proteome</keyword>
<dbReference type="AlphaFoldDB" id="A0ABD6CQR5"/>
<feature type="domain" description="Halobacterial output" evidence="2">
    <location>
        <begin position="28"/>
        <end position="93"/>
    </location>
</feature>
<name>A0ABD6CQR5_9EURY</name>
<feature type="compositionally biased region" description="Polar residues" evidence="1">
    <location>
        <begin position="1"/>
        <end position="21"/>
    </location>
</feature>
<sequence>MNPSQATHRSAASNADASTIYRTRRDPDASATVSVIRAVAEVEDVTPGDLPVLGDVIDPEALDGVFEDGQRVGRSNARLSFDYCGYTVTVTEDVVTLDIR</sequence>
<comment type="caution">
    <text evidence="3">The sequence shown here is derived from an EMBL/GenBank/DDBJ whole genome shotgun (WGS) entry which is preliminary data.</text>
</comment>
<organism evidence="3 4">
    <name type="scientific">Halobellus rarus</name>
    <dbReference type="NCBI Taxonomy" id="1126237"/>
    <lineage>
        <taxon>Archaea</taxon>
        <taxon>Methanobacteriati</taxon>
        <taxon>Methanobacteriota</taxon>
        <taxon>Stenosarchaea group</taxon>
        <taxon>Halobacteria</taxon>
        <taxon>Halobacteriales</taxon>
        <taxon>Haloferacaceae</taxon>
        <taxon>Halobellus</taxon>
    </lineage>
</organism>
<dbReference type="InterPro" id="IPR040624">
    <property type="entry name" value="HalOD1"/>
</dbReference>
<evidence type="ECO:0000259" key="2">
    <source>
        <dbReference type="Pfam" id="PF18545"/>
    </source>
</evidence>
<dbReference type="RefSeq" id="WP_256421167.1">
    <property type="nucleotide sequence ID" value="NZ_JANHDI010000006.1"/>
</dbReference>
<reference evidence="3 4" key="1">
    <citation type="journal article" date="2019" name="Int. J. Syst. Evol. Microbiol.">
        <title>The Global Catalogue of Microorganisms (GCM) 10K type strain sequencing project: providing services to taxonomists for standard genome sequencing and annotation.</title>
        <authorList>
            <consortium name="The Broad Institute Genomics Platform"/>
            <consortium name="The Broad Institute Genome Sequencing Center for Infectious Disease"/>
            <person name="Wu L."/>
            <person name="Ma J."/>
        </authorList>
    </citation>
    <scope>NUCLEOTIDE SEQUENCE [LARGE SCALE GENOMIC DNA]</scope>
    <source>
        <strain evidence="3 4">CGMCC 1.12121</strain>
    </source>
</reference>
<evidence type="ECO:0000313" key="4">
    <source>
        <dbReference type="Proteomes" id="UP001597085"/>
    </source>
</evidence>
<evidence type="ECO:0000256" key="1">
    <source>
        <dbReference type="SAM" id="MobiDB-lite"/>
    </source>
</evidence>
<dbReference type="EMBL" id="JBHUDK010000012">
    <property type="protein sequence ID" value="MFD1600115.1"/>
    <property type="molecule type" value="Genomic_DNA"/>
</dbReference>